<dbReference type="AlphaFoldDB" id="A0A316YMR5"/>
<evidence type="ECO:0000313" key="2">
    <source>
        <dbReference type="EMBL" id="PWN90657.1"/>
    </source>
</evidence>
<name>A0A316YMR5_9BASI</name>
<dbReference type="STRING" id="215250.A0A316YMR5"/>
<feature type="region of interest" description="Disordered" evidence="1">
    <location>
        <begin position="449"/>
        <end position="476"/>
    </location>
</feature>
<dbReference type="InterPro" id="IPR013922">
    <property type="entry name" value="Cyclin_PHO80-like"/>
</dbReference>
<dbReference type="RefSeq" id="XP_025377855.1">
    <property type="nucleotide sequence ID" value="XM_025517917.1"/>
</dbReference>
<dbReference type="Proteomes" id="UP000245768">
    <property type="component" value="Unassembled WGS sequence"/>
</dbReference>
<dbReference type="Gene3D" id="1.10.472.10">
    <property type="entry name" value="Cyclin-like"/>
    <property type="match status" value="1"/>
</dbReference>
<keyword evidence="3" id="KW-1185">Reference proteome</keyword>
<feature type="compositionally biased region" description="Low complexity" evidence="1">
    <location>
        <begin position="27"/>
        <end position="68"/>
    </location>
</feature>
<dbReference type="CDD" id="cd20557">
    <property type="entry name" value="CYCLIN_ScPCL1-like"/>
    <property type="match status" value="1"/>
</dbReference>
<evidence type="ECO:0000313" key="3">
    <source>
        <dbReference type="Proteomes" id="UP000245768"/>
    </source>
</evidence>
<feature type="region of interest" description="Disordered" evidence="1">
    <location>
        <begin position="1"/>
        <end position="68"/>
    </location>
</feature>
<feature type="compositionally biased region" description="Polar residues" evidence="1">
    <location>
        <begin position="449"/>
        <end position="471"/>
    </location>
</feature>
<gene>
    <name evidence="2" type="ORF">FA10DRAFT_120631</name>
</gene>
<dbReference type="Pfam" id="PF08613">
    <property type="entry name" value="Cyclin"/>
    <property type="match status" value="1"/>
</dbReference>
<dbReference type="PANTHER" id="PTHR15615:SF36">
    <property type="entry name" value="PHO85 CYCLIN-5"/>
    <property type="match status" value="1"/>
</dbReference>
<sequence length="517" mass="55234">MAAPVSASASSASVKDDVASDGTHFLQPPANSSSIASQSTTSIGKRSRSNSSSSQSSSASSSGASSVFSRPGFALESSYGDFSSALSLTSCSSVSSSPEAASPQSKVFDDCGEQRPCKTQKTKGDDTACQNSSCSSTSKHLVTAVEACKLGSLEPPAQPVLTQLREPSPSSLAASGSKTLLVDGLVDATVHVLDCIWYAPPTAPVCKLLCYHGNDTCTCDEQRDDSDVADLLSKLQSFKQNDPCDMTCGLPLDLFVRETLRRSRTSCSTLQAALLYILRIAAKARQARLDKASSPYICPRRMFLAAILTSSKFLQDRTYSNKAWSRISGLPVPELSHLERSFLKGIDFSLYVKDEEWQSLTTWLRDGIAARSGSAGRSDAGLVGRKGLERTHSEVIVGTSWDRSEPKNVFTLDCQIPEPSMPDSPSEVSASQGHNLLAAAILGNRHSRMTSNDSTPTVCASPASLHSNGTPTLEPKRTIDVPLAFPLRRHQQQRPQRNGGLRAGRSVSSNIVHGIRL</sequence>
<proteinExistence type="predicted"/>
<dbReference type="OrthoDB" id="286814at2759"/>
<evidence type="ECO:0000256" key="1">
    <source>
        <dbReference type="SAM" id="MobiDB-lite"/>
    </source>
</evidence>
<dbReference type="GeneID" id="37039833"/>
<feature type="compositionally biased region" description="Low complexity" evidence="1">
    <location>
        <begin position="1"/>
        <end position="13"/>
    </location>
</feature>
<reference evidence="2" key="1">
    <citation type="journal article" date="2018" name="Mol. Biol. Evol.">
        <title>Broad Genomic Sampling Reveals a Smut Pathogenic Ancestry of the Fungal Clade Ustilaginomycotina.</title>
        <authorList>
            <person name="Kijpornyongpan T."/>
            <person name="Mondo S.J."/>
            <person name="Barry K."/>
            <person name="Sandor L."/>
            <person name="Lee J."/>
            <person name="Lipzen A."/>
            <person name="Pangilinan J."/>
            <person name="LaButti K."/>
            <person name="Hainaut M."/>
            <person name="Henrissat B."/>
            <person name="Grigoriev I.V."/>
            <person name="Spatafora J.W."/>
            <person name="Aime M.C."/>
        </authorList>
    </citation>
    <scope>NUCLEOTIDE SEQUENCE [LARGE SCALE GENOMIC DNA]</scope>
    <source>
        <strain evidence="2">MCA 4198</strain>
    </source>
</reference>
<feature type="region of interest" description="Disordered" evidence="1">
    <location>
        <begin position="99"/>
        <end position="127"/>
    </location>
</feature>
<dbReference type="InParanoid" id="A0A316YMR5"/>
<dbReference type="PANTHER" id="PTHR15615">
    <property type="match status" value="1"/>
</dbReference>
<dbReference type="GO" id="GO:0019901">
    <property type="term" value="F:protein kinase binding"/>
    <property type="evidence" value="ECO:0007669"/>
    <property type="project" value="InterPro"/>
</dbReference>
<dbReference type="GO" id="GO:0000307">
    <property type="term" value="C:cyclin-dependent protein kinase holoenzyme complex"/>
    <property type="evidence" value="ECO:0007669"/>
    <property type="project" value="TreeGrafter"/>
</dbReference>
<dbReference type="GO" id="GO:0005634">
    <property type="term" value="C:nucleus"/>
    <property type="evidence" value="ECO:0007669"/>
    <property type="project" value="TreeGrafter"/>
</dbReference>
<dbReference type="GO" id="GO:0016538">
    <property type="term" value="F:cyclin-dependent protein serine/threonine kinase regulator activity"/>
    <property type="evidence" value="ECO:0007669"/>
    <property type="project" value="TreeGrafter"/>
</dbReference>
<protein>
    <recommendedName>
        <fullName evidence="4">Cyclin N-terminal domain-containing protein</fullName>
    </recommendedName>
</protein>
<accession>A0A316YMR5</accession>
<evidence type="ECO:0008006" key="4">
    <source>
        <dbReference type="Google" id="ProtNLM"/>
    </source>
</evidence>
<dbReference type="EMBL" id="KZ819636">
    <property type="protein sequence ID" value="PWN90657.1"/>
    <property type="molecule type" value="Genomic_DNA"/>
</dbReference>
<organism evidence="2 3">
    <name type="scientific">Acaromyces ingoldii</name>
    <dbReference type="NCBI Taxonomy" id="215250"/>
    <lineage>
        <taxon>Eukaryota</taxon>
        <taxon>Fungi</taxon>
        <taxon>Dikarya</taxon>
        <taxon>Basidiomycota</taxon>
        <taxon>Ustilaginomycotina</taxon>
        <taxon>Exobasidiomycetes</taxon>
        <taxon>Exobasidiales</taxon>
        <taxon>Cryptobasidiaceae</taxon>
        <taxon>Acaromyces</taxon>
    </lineage>
</organism>
<feature type="compositionally biased region" description="Basic and acidic residues" evidence="1">
    <location>
        <begin position="107"/>
        <end position="126"/>
    </location>
</feature>